<evidence type="ECO:0000256" key="12">
    <source>
        <dbReference type="ARBA" id="ARBA00037975"/>
    </source>
</evidence>
<feature type="transmembrane region" description="Helical" evidence="13">
    <location>
        <begin position="52"/>
        <end position="72"/>
    </location>
</feature>
<evidence type="ECO:0000256" key="3">
    <source>
        <dbReference type="ARBA" id="ARBA00022448"/>
    </source>
</evidence>
<dbReference type="PANTHER" id="PTHR30529">
    <property type="entry name" value="CYTOCHROME B561"/>
    <property type="match status" value="1"/>
</dbReference>
<keyword evidence="7" id="KW-0479">Metal-binding</keyword>
<protein>
    <submittedName>
        <fullName evidence="15">Cytochrome b</fullName>
    </submittedName>
</protein>
<proteinExistence type="inferred from homology"/>
<keyword evidence="11 13" id="KW-0472">Membrane</keyword>
<evidence type="ECO:0000256" key="6">
    <source>
        <dbReference type="ARBA" id="ARBA00022692"/>
    </source>
</evidence>
<feature type="transmembrane region" description="Helical" evidence="13">
    <location>
        <begin position="21"/>
        <end position="40"/>
    </location>
</feature>
<feature type="domain" description="Cytochrome b561 bacterial/Ni-hydrogenase" evidence="14">
    <location>
        <begin position="15"/>
        <end position="184"/>
    </location>
</feature>
<keyword evidence="16" id="KW-1185">Reference proteome</keyword>
<comment type="caution">
    <text evidence="15">The sequence shown here is derived from an EMBL/GenBank/DDBJ whole genome shotgun (WGS) entry which is preliminary data.</text>
</comment>
<keyword evidence="8" id="KW-0249">Electron transport</keyword>
<reference evidence="15" key="1">
    <citation type="submission" date="2020-08" db="EMBL/GenBank/DDBJ databases">
        <title>Ramlibacter sp. USB13 16S ribosomal RNA gene genome sequencing and assembly.</title>
        <authorList>
            <person name="Kang M."/>
        </authorList>
    </citation>
    <scope>NUCLEOTIDE SEQUENCE</scope>
    <source>
        <strain evidence="15">USB13</strain>
    </source>
</reference>
<evidence type="ECO:0000313" key="15">
    <source>
        <dbReference type="EMBL" id="MBC5784452.1"/>
    </source>
</evidence>
<dbReference type="GO" id="GO:0046872">
    <property type="term" value="F:metal ion binding"/>
    <property type="evidence" value="ECO:0007669"/>
    <property type="project" value="UniProtKB-KW"/>
</dbReference>
<evidence type="ECO:0000256" key="4">
    <source>
        <dbReference type="ARBA" id="ARBA00022475"/>
    </source>
</evidence>
<keyword evidence="3" id="KW-0813">Transport</keyword>
<keyword evidence="6 13" id="KW-0812">Transmembrane</keyword>
<dbReference type="GO" id="GO:0009055">
    <property type="term" value="F:electron transfer activity"/>
    <property type="evidence" value="ECO:0007669"/>
    <property type="project" value="InterPro"/>
</dbReference>
<sequence length="187" mass="20173">MHPASAASPSHAPAYDRMAVALHWIVALALVGQVLLGWYVHEIPRGTPARGWWINLHKSTGLLLGLLVLFRLGWRLRQGAPARVTGLPAWQRYAAGASHALLYACMLALPLTGYLASNFSRHGIKFFNTALLPPWGADDKAVYAALNGAHVALTWVLVALVALHVLAALTHLVRRDGVFARMVPAAG</sequence>
<evidence type="ECO:0000256" key="1">
    <source>
        <dbReference type="ARBA" id="ARBA00001970"/>
    </source>
</evidence>
<organism evidence="15 16">
    <name type="scientific">Ramlibacter cellulosilyticus</name>
    <dbReference type="NCBI Taxonomy" id="2764187"/>
    <lineage>
        <taxon>Bacteria</taxon>
        <taxon>Pseudomonadati</taxon>
        <taxon>Pseudomonadota</taxon>
        <taxon>Betaproteobacteria</taxon>
        <taxon>Burkholderiales</taxon>
        <taxon>Comamonadaceae</taxon>
        <taxon>Ramlibacter</taxon>
    </lineage>
</organism>
<keyword evidence="4" id="KW-1003">Cell membrane</keyword>
<evidence type="ECO:0000256" key="13">
    <source>
        <dbReference type="SAM" id="Phobius"/>
    </source>
</evidence>
<name>A0A923SG06_9BURK</name>
<dbReference type="InterPro" id="IPR011577">
    <property type="entry name" value="Cyt_b561_bac/Ni-Hgenase"/>
</dbReference>
<comment type="subcellular location">
    <subcellularLocation>
        <location evidence="2">Cell membrane</location>
        <topology evidence="2">Multi-pass membrane protein</topology>
    </subcellularLocation>
</comment>
<evidence type="ECO:0000256" key="11">
    <source>
        <dbReference type="ARBA" id="ARBA00023136"/>
    </source>
</evidence>
<keyword evidence="9 13" id="KW-1133">Transmembrane helix</keyword>
<dbReference type="GO" id="GO:0020037">
    <property type="term" value="F:heme binding"/>
    <property type="evidence" value="ECO:0007669"/>
    <property type="project" value="TreeGrafter"/>
</dbReference>
<feature type="transmembrane region" description="Helical" evidence="13">
    <location>
        <begin position="152"/>
        <end position="173"/>
    </location>
</feature>
<dbReference type="GO" id="GO:0005886">
    <property type="term" value="C:plasma membrane"/>
    <property type="evidence" value="ECO:0007669"/>
    <property type="project" value="UniProtKB-SubCell"/>
</dbReference>
<evidence type="ECO:0000256" key="7">
    <source>
        <dbReference type="ARBA" id="ARBA00022723"/>
    </source>
</evidence>
<evidence type="ECO:0000256" key="10">
    <source>
        <dbReference type="ARBA" id="ARBA00023004"/>
    </source>
</evidence>
<keyword evidence="10" id="KW-0408">Iron</keyword>
<evidence type="ECO:0000256" key="5">
    <source>
        <dbReference type="ARBA" id="ARBA00022617"/>
    </source>
</evidence>
<comment type="similarity">
    <text evidence="12">Belongs to the cytochrome b561 family.</text>
</comment>
<evidence type="ECO:0000259" key="14">
    <source>
        <dbReference type="Pfam" id="PF01292"/>
    </source>
</evidence>
<feature type="transmembrane region" description="Helical" evidence="13">
    <location>
        <begin position="93"/>
        <end position="116"/>
    </location>
</feature>
<dbReference type="PANTHER" id="PTHR30529:SF7">
    <property type="entry name" value="CYTOCHROME B561 BACTERIAL_NI-HYDROGENASE DOMAIN-CONTAINING PROTEIN"/>
    <property type="match status" value="1"/>
</dbReference>
<dbReference type="SUPFAM" id="SSF81342">
    <property type="entry name" value="Transmembrane di-heme cytochromes"/>
    <property type="match status" value="1"/>
</dbReference>
<accession>A0A923SG06</accession>
<comment type="cofactor">
    <cofactor evidence="1">
        <name>heme b</name>
        <dbReference type="ChEBI" id="CHEBI:60344"/>
    </cofactor>
</comment>
<dbReference type="GO" id="GO:0022904">
    <property type="term" value="P:respiratory electron transport chain"/>
    <property type="evidence" value="ECO:0007669"/>
    <property type="project" value="InterPro"/>
</dbReference>
<dbReference type="Proteomes" id="UP000608513">
    <property type="component" value="Unassembled WGS sequence"/>
</dbReference>
<dbReference type="InterPro" id="IPR016174">
    <property type="entry name" value="Di-haem_cyt_TM"/>
</dbReference>
<evidence type="ECO:0000313" key="16">
    <source>
        <dbReference type="Proteomes" id="UP000608513"/>
    </source>
</evidence>
<evidence type="ECO:0000256" key="8">
    <source>
        <dbReference type="ARBA" id="ARBA00022982"/>
    </source>
</evidence>
<gene>
    <name evidence="15" type="ORF">H8N03_16005</name>
</gene>
<evidence type="ECO:0000256" key="9">
    <source>
        <dbReference type="ARBA" id="ARBA00022989"/>
    </source>
</evidence>
<keyword evidence="5" id="KW-0349">Heme</keyword>
<dbReference type="InterPro" id="IPR052168">
    <property type="entry name" value="Cytochrome_b561_oxidase"/>
</dbReference>
<dbReference type="EMBL" id="JACORT010000006">
    <property type="protein sequence ID" value="MBC5784452.1"/>
    <property type="molecule type" value="Genomic_DNA"/>
</dbReference>
<dbReference type="Pfam" id="PF01292">
    <property type="entry name" value="Ni_hydr_CYTB"/>
    <property type="match status" value="1"/>
</dbReference>
<evidence type="ECO:0000256" key="2">
    <source>
        <dbReference type="ARBA" id="ARBA00004651"/>
    </source>
</evidence>
<dbReference type="AlphaFoldDB" id="A0A923SG06"/>
<dbReference type="Gene3D" id="1.20.950.20">
    <property type="entry name" value="Transmembrane di-heme cytochromes, Chain C"/>
    <property type="match status" value="1"/>
</dbReference>